<dbReference type="InterPro" id="IPR012657">
    <property type="entry name" value="23S_rRNA-intervening_sequence"/>
</dbReference>
<comment type="caution">
    <text evidence="1">The sequence shown here is derived from an EMBL/GenBank/DDBJ whole genome shotgun (WGS) entry which is preliminary data.</text>
</comment>
<name>A0A1F7JJU2_9BACT</name>
<reference evidence="1 2" key="1">
    <citation type="journal article" date="2016" name="Nat. Commun.">
        <title>Thousands of microbial genomes shed light on interconnected biogeochemical processes in an aquifer system.</title>
        <authorList>
            <person name="Anantharaman K."/>
            <person name="Brown C.T."/>
            <person name="Hug L.A."/>
            <person name="Sharon I."/>
            <person name="Castelle C.J."/>
            <person name="Probst A.J."/>
            <person name="Thomas B.C."/>
            <person name="Singh A."/>
            <person name="Wilkins M.J."/>
            <person name="Karaoz U."/>
            <person name="Brodie E.L."/>
            <person name="Williams K.H."/>
            <person name="Hubbard S.S."/>
            <person name="Banfield J.F."/>
        </authorList>
    </citation>
    <scope>NUCLEOTIDE SEQUENCE [LARGE SCALE GENOMIC DNA]</scope>
</reference>
<evidence type="ECO:0000313" key="2">
    <source>
        <dbReference type="Proteomes" id="UP000176376"/>
    </source>
</evidence>
<dbReference type="CDD" id="cd16377">
    <property type="entry name" value="23S_rRNA_IVP_like"/>
    <property type="match status" value="1"/>
</dbReference>
<dbReference type="NCBIfam" id="TIGR02436">
    <property type="entry name" value="four helix bundle protein"/>
    <property type="match status" value="1"/>
</dbReference>
<dbReference type="Gene3D" id="1.20.1440.60">
    <property type="entry name" value="23S rRNA-intervening sequence"/>
    <property type="match status" value="1"/>
</dbReference>
<dbReference type="STRING" id="1802074.A3J15_03945"/>
<evidence type="ECO:0008006" key="3">
    <source>
        <dbReference type="Google" id="ProtNLM"/>
    </source>
</evidence>
<sequence>MAVNIYKITSYERFKHDFNLKDQLRRSIVSISSNIAEGFGRKNNKEFVHFLRIARGSCSESITQIIIAEEIGYLSRKQRNDFEIELERLNNNIGKFITYLKKPKIINK</sequence>
<proteinExistence type="predicted"/>
<evidence type="ECO:0000313" key="1">
    <source>
        <dbReference type="EMBL" id="OGK55880.1"/>
    </source>
</evidence>
<dbReference type="AlphaFoldDB" id="A0A1F7JJU2"/>
<dbReference type="EMBL" id="MGAY01000051">
    <property type="protein sequence ID" value="OGK55880.1"/>
    <property type="molecule type" value="Genomic_DNA"/>
</dbReference>
<dbReference type="PANTHER" id="PTHR38471">
    <property type="entry name" value="FOUR HELIX BUNDLE PROTEIN"/>
    <property type="match status" value="1"/>
</dbReference>
<protein>
    <recommendedName>
        <fullName evidence="3">Four helix bundle protein</fullName>
    </recommendedName>
</protein>
<dbReference type="PANTHER" id="PTHR38471:SF2">
    <property type="entry name" value="FOUR HELIX BUNDLE PROTEIN"/>
    <property type="match status" value="1"/>
</dbReference>
<dbReference type="Proteomes" id="UP000176376">
    <property type="component" value="Unassembled WGS sequence"/>
</dbReference>
<dbReference type="SUPFAM" id="SSF158446">
    <property type="entry name" value="IVS-encoded protein-like"/>
    <property type="match status" value="1"/>
</dbReference>
<organism evidence="1 2">
    <name type="scientific">Candidatus Roizmanbacteria bacterium RIFCSPLOWO2_02_FULL_38_10</name>
    <dbReference type="NCBI Taxonomy" id="1802074"/>
    <lineage>
        <taxon>Bacteria</taxon>
        <taxon>Candidatus Roizmaniibacteriota</taxon>
    </lineage>
</organism>
<dbReference type="Pfam" id="PF05635">
    <property type="entry name" value="23S_rRNA_IVP"/>
    <property type="match status" value="1"/>
</dbReference>
<gene>
    <name evidence="1" type="ORF">A3J15_03945</name>
</gene>
<dbReference type="InterPro" id="IPR036583">
    <property type="entry name" value="23S_rRNA_IVS_sf"/>
</dbReference>
<accession>A0A1F7JJU2</accession>